<dbReference type="SMART" id="SM00614">
    <property type="entry name" value="ZnF_BED"/>
    <property type="match status" value="1"/>
</dbReference>
<accession>A0A9Q0JLE7</accession>
<keyword evidence="2 4" id="KW-0863">Zinc-finger</keyword>
<reference evidence="6" key="2">
    <citation type="journal article" date="2023" name="Plants (Basel)">
        <title>Annotation of the Turnera subulata (Passifloraceae) Draft Genome Reveals the S-Locus Evolved after the Divergence of Turneroideae from Passifloroideae in a Stepwise Manner.</title>
        <authorList>
            <person name="Henning P.M."/>
            <person name="Roalson E.H."/>
            <person name="Mir W."/>
            <person name="McCubbin A.G."/>
            <person name="Shore J.S."/>
        </authorList>
    </citation>
    <scope>NUCLEOTIDE SEQUENCE</scope>
    <source>
        <strain evidence="6">F60SS</strain>
    </source>
</reference>
<dbReference type="SUPFAM" id="SSF57667">
    <property type="entry name" value="beta-beta-alpha zinc fingers"/>
    <property type="match status" value="1"/>
</dbReference>
<dbReference type="Pfam" id="PF02892">
    <property type="entry name" value="zf-BED"/>
    <property type="match status" value="1"/>
</dbReference>
<dbReference type="GO" id="GO:0008270">
    <property type="term" value="F:zinc ion binding"/>
    <property type="evidence" value="ECO:0007669"/>
    <property type="project" value="UniProtKB-KW"/>
</dbReference>
<keyword evidence="7" id="KW-1185">Reference proteome</keyword>
<evidence type="ECO:0000256" key="4">
    <source>
        <dbReference type="PROSITE-ProRule" id="PRU00027"/>
    </source>
</evidence>
<dbReference type="PANTHER" id="PTHR34396">
    <property type="entry name" value="OS03G0264950 PROTEIN-RELATED"/>
    <property type="match status" value="1"/>
</dbReference>
<evidence type="ECO:0000313" key="6">
    <source>
        <dbReference type="EMBL" id="KAJ4844995.1"/>
    </source>
</evidence>
<dbReference type="EMBL" id="JAKUCV010001811">
    <property type="protein sequence ID" value="KAJ4844995.1"/>
    <property type="molecule type" value="Genomic_DNA"/>
</dbReference>
<protein>
    <recommendedName>
        <fullName evidence="5">BED-type domain-containing protein</fullName>
    </recommendedName>
</protein>
<evidence type="ECO:0000256" key="3">
    <source>
        <dbReference type="ARBA" id="ARBA00022833"/>
    </source>
</evidence>
<dbReference type="Proteomes" id="UP001141552">
    <property type="component" value="Unassembled WGS sequence"/>
</dbReference>
<dbReference type="OrthoDB" id="1607513at2759"/>
<evidence type="ECO:0000259" key="5">
    <source>
        <dbReference type="PROSITE" id="PS50808"/>
    </source>
</evidence>
<reference evidence="6" key="1">
    <citation type="submission" date="2022-02" db="EMBL/GenBank/DDBJ databases">
        <authorList>
            <person name="Henning P.M."/>
            <person name="McCubbin A.G."/>
            <person name="Shore J.S."/>
        </authorList>
    </citation>
    <scope>NUCLEOTIDE SEQUENCE</scope>
    <source>
        <strain evidence="6">F60SS</strain>
        <tissue evidence="6">Leaves</tissue>
    </source>
</reference>
<dbReference type="AlphaFoldDB" id="A0A9Q0JLE7"/>
<organism evidence="6 7">
    <name type="scientific">Turnera subulata</name>
    <dbReference type="NCBI Taxonomy" id="218843"/>
    <lineage>
        <taxon>Eukaryota</taxon>
        <taxon>Viridiplantae</taxon>
        <taxon>Streptophyta</taxon>
        <taxon>Embryophyta</taxon>
        <taxon>Tracheophyta</taxon>
        <taxon>Spermatophyta</taxon>
        <taxon>Magnoliopsida</taxon>
        <taxon>eudicotyledons</taxon>
        <taxon>Gunneridae</taxon>
        <taxon>Pentapetalae</taxon>
        <taxon>rosids</taxon>
        <taxon>fabids</taxon>
        <taxon>Malpighiales</taxon>
        <taxon>Passifloraceae</taxon>
        <taxon>Turnera</taxon>
    </lineage>
</organism>
<dbReference type="GO" id="GO:0005634">
    <property type="term" value="C:nucleus"/>
    <property type="evidence" value="ECO:0007669"/>
    <property type="project" value="TreeGrafter"/>
</dbReference>
<name>A0A9Q0JLE7_9ROSI</name>
<evidence type="ECO:0000313" key="7">
    <source>
        <dbReference type="Proteomes" id="UP001141552"/>
    </source>
</evidence>
<proteinExistence type="predicted"/>
<dbReference type="PROSITE" id="PS50808">
    <property type="entry name" value="ZF_BED"/>
    <property type="match status" value="1"/>
</dbReference>
<dbReference type="GO" id="GO:1990837">
    <property type="term" value="F:sequence-specific double-stranded DNA binding"/>
    <property type="evidence" value="ECO:0007669"/>
    <property type="project" value="TreeGrafter"/>
</dbReference>
<dbReference type="GO" id="GO:0006357">
    <property type="term" value="P:regulation of transcription by RNA polymerase II"/>
    <property type="evidence" value="ECO:0007669"/>
    <property type="project" value="TreeGrafter"/>
</dbReference>
<dbReference type="InterPro" id="IPR036236">
    <property type="entry name" value="Znf_C2H2_sf"/>
</dbReference>
<keyword evidence="3" id="KW-0862">Zinc</keyword>
<gene>
    <name evidence="6" type="ORF">Tsubulata_051525</name>
</gene>
<feature type="domain" description="BED-type" evidence="5">
    <location>
        <begin position="12"/>
        <end position="70"/>
    </location>
</feature>
<comment type="caution">
    <text evidence="6">The sequence shown here is derived from an EMBL/GenBank/DDBJ whole genome shotgun (WGS) entry which is preliminary data.</text>
</comment>
<dbReference type="PANTHER" id="PTHR34396:SF27">
    <property type="entry name" value="OS08G0208700 PROTEIN"/>
    <property type="match status" value="1"/>
</dbReference>
<sequence>MTGKNKQNLSNREPSAIWDHFVRIEGKDPDRPRAACKYCGREYGCHSKNDGTSNMWGHLKNGCVQYPYKVVKDKRQRYLVLKPKSEEKVEVDGGVRMGSLKTTIYTPENCRKKLAKMIIVDELSFRMVEGE</sequence>
<feature type="non-terminal residue" evidence="6">
    <location>
        <position position="131"/>
    </location>
</feature>
<dbReference type="InterPro" id="IPR053031">
    <property type="entry name" value="Cuticle_assoc_protein"/>
</dbReference>
<evidence type="ECO:0000256" key="2">
    <source>
        <dbReference type="ARBA" id="ARBA00022771"/>
    </source>
</evidence>
<keyword evidence="1" id="KW-0479">Metal-binding</keyword>
<evidence type="ECO:0000256" key="1">
    <source>
        <dbReference type="ARBA" id="ARBA00022723"/>
    </source>
</evidence>
<dbReference type="InterPro" id="IPR003656">
    <property type="entry name" value="Znf_BED"/>
</dbReference>